<evidence type="ECO:0000256" key="5">
    <source>
        <dbReference type="ARBA" id="ARBA00010918"/>
    </source>
</evidence>
<keyword evidence="7" id="KW-0964">Secreted</keyword>
<evidence type="ECO:0000256" key="4">
    <source>
        <dbReference type="ARBA" id="ARBA00004613"/>
    </source>
</evidence>
<dbReference type="GO" id="GO:0005615">
    <property type="term" value="C:extracellular space"/>
    <property type="evidence" value="ECO:0007669"/>
    <property type="project" value="TreeGrafter"/>
</dbReference>
<gene>
    <name evidence="23" type="ORF">BOX15_Mlig017420g1</name>
</gene>
<keyword evidence="17" id="KW-0865">Zymogen</keyword>
<comment type="subunit">
    <text evidence="20">Homodimer. The monomeric form is inactive while the homodimer is active.</text>
</comment>
<evidence type="ECO:0000256" key="9">
    <source>
        <dbReference type="ARBA" id="ARBA00022670"/>
    </source>
</evidence>
<evidence type="ECO:0000256" key="12">
    <source>
        <dbReference type="ARBA" id="ARBA00022801"/>
    </source>
</evidence>
<keyword evidence="18" id="KW-0325">Glycoprotein</keyword>
<dbReference type="GO" id="GO:0046872">
    <property type="term" value="F:metal ion binding"/>
    <property type="evidence" value="ECO:0007669"/>
    <property type="project" value="UniProtKB-KW"/>
</dbReference>
<keyword evidence="9" id="KW-0645">Protease</keyword>
<dbReference type="Pfam" id="PF04389">
    <property type="entry name" value="Peptidase_M28"/>
    <property type="match status" value="1"/>
</dbReference>
<dbReference type="GO" id="GO:0004180">
    <property type="term" value="F:carboxypeptidase activity"/>
    <property type="evidence" value="ECO:0007669"/>
    <property type="project" value="UniProtKB-KW"/>
</dbReference>
<evidence type="ECO:0000256" key="1">
    <source>
        <dbReference type="ARBA" id="ARBA00004240"/>
    </source>
</evidence>
<evidence type="ECO:0000256" key="17">
    <source>
        <dbReference type="ARBA" id="ARBA00023145"/>
    </source>
</evidence>
<evidence type="ECO:0000256" key="8">
    <source>
        <dbReference type="ARBA" id="ARBA00022645"/>
    </source>
</evidence>
<dbReference type="Gene3D" id="3.40.630.10">
    <property type="entry name" value="Zn peptidases"/>
    <property type="match status" value="1"/>
</dbReference>
<evidence type="ECO:0000256" key="14">
    <source>
        <dbReference type="ARBA" id="ARBA00022833"/>
    </source>
</evidence>
<dbReference type="Gene3D" id="3.50.30.30">
    <property type="match status" value="1"/>
</dbReference>
<evidence type="ECO:0000256" key="21">
    <source>
        <dbReference type="ARBA" id="ARBA00033328"/>
    </source>
</evidence>
<evidence type="ECO:0000256" key="20">
    <source>
        <dbReference type="ARBA" id="ARBA00025833"/>
    </source>
</evidence>
<keyword evidence="24" id="KW-1185">Reference proteome</keyword>
<dbReference type="AlphaFoldDB" id="A0A267H872"/>
<keyword evidence="16" id="KW-0482">Metalloprotease</keyword>
<keyword evidence="12" id="KW-0378">Hydrolase</keyword>
<dbReference type="InterPro" id="IPR007484">
    <property type="entry name" value="Peptidase_M28"/>
</dbReference>
<dbReference type="GO" id="GO:0005783">
    <property type="term" value="C:endoplasmic reticulum"/>
    <property type="evidence" value="ECO:0007669"/>
    <property type="project" value="UniProtKB-SubCell"/>
</dbReference>
<evidence type="ECO:0000256" key="11">
    <source>
        <dbReference type="ARBA" id="ARBA00022729"/>
    </source>
</evidence>
<dbReference type="PANTHER" id="PTHR12053">
    <property type="entry name" value="PROTEASE FAMILY M28 PLASMA GLUTAMATE CARBOXYPEPTIDASE-RELATED"/>
    <property type="match status" value="1"/>
</dbReference>
<evidence type="ECO:0000313" key="24">
    <source>
        <dbReference type="Proteomes" id="UP000215902"/>
    </source>
</evidence>
<evidence type="ECO:0000256" key="3">
    <source>
        <dbReference type="ARBA" id="ARBA00004555"/>
    </source>
</evidence>
<comment type="similarity">
    <text evidence="5">Belongs to the peptidase M28 family.</text>
</comment>
<evidence type="ECO:0000256" key="13">
    <source>
        <dbReference type="ARBA" id="ARBA00022824"/>
    </source>
</evidence>
<dbReference type="GO" id="GO:0043171">
    <property type="term" value="P:peptide catabolic process"/>
    <property type="evidence" value="ECO:0007669"/>
    <property type="project" value="TreeGrafter"/>
</dbReference>
<keyword evidence="13" id="KW-0256">Endoplasmic reticulum</keyword>
<evidence type="ECO:0000256" key="18">
    <source>
        <dbReference type="ARBA" id="ARBA00023180"/>
    </source>
</evidence>
<evidence type="ECO:0000256" key="16">
    <source>
        <dbReference type="ARBA" id="ARBA00023049"/>
    </source>
</evidence>
<evidence type="ECO:0000256" key="15">
    <source>
        <dbReference type="ARBA" id="ARBA00023034"/>
    </source>
</evidence>
<name>A0A267H872_9PLAT</name>
<dbReference type="GO" id="GO:0006508">
    <property type="term" value="P:proteolysis"/>
    <property type="evidence" value="ECO:0007669"/>
    <property type="project" value="UniProtKB-KW"/>
</dbReference>
<comment type="caution">
    <text evidence="23">The sequence shown here is derived from an EMBL/GenBank/DDBJ whole genome shotgun (WGS) entry which is preliminary data.</text>
</comment>
<proteinExistence type="inferred from homology"/>
<dbReference type="EMBL" id="NIVC01000010">
    <property type="protein sequence ID" value="PAA94466.1"/>
    <property type="molecule type" value="Genomic_DNA"/>
</dbReference>
<evidence type="ECO:0000256" key="10">
    <source>
        <dbReference type="ARBA" id="ARBA00022723"/>
    </source>
</evidence>
<evidence type="ECO:0000256" key="2">
    <source>
        <dbReference type="ARBA" id="ARBA00004371"/>
    </source>
</evidence>
<keyword evidence="10" id="KW-0479">Metal-binding</keyword>
<dbReference type="GO" id="GO:0005794">
    <property type="term" value="C:Golgi apparatus"/>
    <property type="evidence" value="ECO:0007669"/>
    <property type="project" value="UniProtKB-SubCell"/>
</dbReference>
<feature type="domain" description="Peptidase M28" evidence="22">
    <location>
        <begin position="247"/>
        <end position="445"/>
    </location>
</feature>
<accession>A0A267H872</accession>
<dbReference type="PANTHER" id="PTHR12053:SF3">
    <property type="entry name" value="CARBOXYPEPTIDASE Q"/>
    <property type="match status" value="1"/>
</dbReference>
<keyword evidence="14" id="KW-0862">Zinc</keyword>
<evidence type="ECO:0000259" key="22">
    <source>
        <dbReference type="Pfam" id="PF04389"/>
    </source>
</evidence>
<dbReference type="Proteomes" id="UP000215902">
    <property type="component" value="Unassembled WGS sequence"/>
</dbReference>
<keyword evidence="11" id="KW-0732">Signal</keyword>
<evidence type="ECO:0000313" key="23">
    <source>
        <dbReference type="EMBL" id="PAA94466.1"/>
    </source>
</evidence>
<evidence type="ECO:0000256" key="19">
    <source>
        <dbReference type="ARBA" id="ARBA00023228"/>
    </source>
</evidence>
<keyword evidence="19" id="KW-0458">Lysosome</keyword>
<organism evidence="23 24">
    <name type="scientific">Macrostomum lignano</name>
    <dbReference type="NCBI Taxonomy" id="282301"/>
    <lineage>
        <taxon>Eukaryota</taxon>
        <taxon>Metazoa</taxon>
        <taxon>Spiralia</taxon>
        <taxon>Lophotrochozoa</taxon>
        <taxon>Platyhelminthes</taxon>
        <taxon>Rhabditophora</taxon>
        <taxon>Macrostomorpha</taxon>
        <taxon>Macrostomida</taxon>
        <taxon>Macrostomidae</taxon>
        <taxon>Macrostomum</taxon>
    </lineage>
</organism>
<evidence type="ECO:0000256" key="6">
    <source>
        <dbReference type="ARBA" id="ARBA00014116"/>
    </source>
</evidence>
<dbReference type="InterPro" id="IPR039866">
    <property type="entry name" value="CPQ"/>
</dbReference>
<dbReference type="GO" id="GO:0005764">
    <property type="term" value="C:lysosome"/>
    <property type="evidence" value="ECO:0007669"/>
    <property type="project" value="UniProtKB-SubCell"/>
</dbReference>
<keyword evidence="15" id="KW-0333">Golgi apparatus</keyword>
<dbReference type="SUPFAM" id="SSF53187">
    <property type="entry name" value="Zn-dependent exopeptidases"/>
    <property type="match status" value="1"/>
</dbReference>
<sequence length="473" mass="51246">MASSGQFQLSKDAASHSKRVIDYVIRGPGRGKAFERMSDFVDCFSSRMAGTRELECAIDWAVAELRTSDFLDAQTEEFRMPRWSRGLEEASIVSPVRRKLSMLSLGYSAPTLPGGIEADCIVVHSFNELDSAAAQGLVRGRIVVFNQPWAGYDSTRQFRNHGPSLASKFGAVAALVRSVTPLAVDSPHAGVTLFDAAGATASPIPAACLAPDDAEALARWQRRQQTPRIRLSIQCSPTELDSIRSRNIVADLPGCDPAVAHELVVLCAHIDCWDVGQGAMDDAGGVFVAWEALRTIRQALQEHRTRRTIRLILFSGEELGLWGGRLYFEAHSSELAGRLSYMLETDGGTFDPRGVTCSGSAATTAALRTVLQPLESSLGACNVFEKLDGPDITEWASVGVPVGNLVTQRTGESADFYFQFHHSRGDTVSVQDPFEMDRCTAVMAVVALNLADASTMLPRGPEQAADKEPRLEA</sequence>
<protein>
    <recommendedName>
        <fullName evidence="6">Carboxypeptidase Q</fullName>
    </recommendedName>
    <alternativeName>
        <fullName evidence="21">Plasma glutamate carboxypeptidase</fullName>
    </alternativeName>
</protein>
<dbReference type="GO" id="GO:0070573">
    <property type="term" value="F:metallodipeptidase activity"/>
    <property type="evidence" value="ECO:0007669"/>
    <property type="project" value="InterPro"/>
</dbReference>
<dbReference type="STRING" id="282301.A0A267H872"/>
<dbReference type="OrthoDB" id="10013407at2759"/>
<keyword evidence="8" id="KW-0121">Carboxypeptidase</keyword>
<evidence type="ECO:0000256" key="7">
    <source>
        <dbReference type="ARBA" id="ARBA00022525"/>
    </source>
</evidence>
<comment type="subcellular location">
    <subcellularLocation>
        <location evidence="1">Endoplasmic reticulum</location>
    </subcellularLocation>
    <subcellularLocation>
        <location evidence="3">Golgi apparatus</location>
    </subcellularLocation>
    <subcellularLocation>
        <location evidence="2">Lysosome</location>
    </subcellularLocation>
    <subcellularLocation>
        <location evidence="4">Secreted</location>
    </subcellularLocation>
</comment>
<reference evidence="23 24" key="1">
    <citation type="submission" date="2017-06" db="EMBL/GenBank/DDBJ databases">
        <title>A platform for efficient transgenesis in Macrostomum lignano, a flatworm model organism for stem cell research.</title>
        <authorList>
            <person name="Berezikov E."/>
        </authorList>
    </citation>
    <scope>NUCLEOTIDE SEQUENCE [LARGE SCALE GENOMIC DNA]</scope>
    <source>
        <strain evidence="23">DV1</strain>
        <tissue evidence="23">Whole organism</tissue>
    </source>
</reference>